<feature type="compositionally biased region" description="Polar residues" evidence="1">
    <location>
        <begin position="283"/>
        <end position="303"/>
    </location>
</feature>
<proteinExistence type="predicted"/>
<keyword evidence="3" id="KW-1185">Reference proteome</keyword>
<dbReference type="Proteomes" id="UP000812966">
    <property type="component" value="Unassembled WGS sequence"/>
</dbReference>
<evidence type="ECO:0000256" key="1">
    <source>
        <dbReference type="SAM" id="MobiDB-lite"/>
    </source>
</evidence>
<comment type="caution">
    <text evidence="2">The sequence shown here is derived from an EMBL/GenBank/DDBJ whole genome shotgun (WGS) entry which is preliminary data.</text>
</comment>
<dbReference type="EMBL" id="JABELV010000084">
    <property type="protein sequence ID" value="KAG7531723.1"/>
    <property type="molecule type" value="Genomic_DNA"/>
</dbReference>
<dbReference type="AlphaFoldDB" id="A0A8K0NPJ4"/>
<evidence type="ECO:0000313" key="3">
    <source>
        <dbReference type="Proteomes" id="UP000812966"/>
    </source>
</evidence>
<reference evidence="2" key="1">
    <citation type="submission" date="2020-04" db="EMBL/GenBank/DDBJ databases">
        <title>Analysis of mating type loci in Filobasidium floriforme.</title>
        <authorList>
            <person name="Nowrousian M."/>
        </authorList>
    </citation>
    <scope>NUCLEOTIDE SEQUENCE</scope>
    <source>
        <strain evidence="2">CBS 6242</strain>
    </source>
</reference>
<protein>
    <submittedName>
        <fullName evidence="2">Uncharacterized protein</fullName>
    </submittedName>
</protein>
<accession>A0A8K0NPJ4</accession>
<evidence type="ECO:0000313" key="2">
    <source>
        <dbReference type="EMBL" id="KAG7531723.1"/>
    </source>
</evidence>
<feature type="compositionally biased region" description="Polar residues" evidence="1">
    <location>
        <begin position="254"/>
        <end position="271"/>
    </location>
</feature>
<sequence>MTSEHDKNLFDEVLKTSFYDGGDIRWDDIFSAPDQGPFTITTHPDGSWTDGSLQEPLKTEAAHQQAVTSDLHPGYYRRSVDAESHISEIHTQSGSAATPSGRFTGNTFNSLVAPEGGILASSARWELWKDIPPPGSVAPIAYCTLERFSRWLRECEPYLPQATAESLAGREVRERYKRNRRLYAFIQWAAEVSNSTDDVPDKFCFLCFEAVGIFYPQSQRTKGVTCACDFIKMEKRSELGIAKSRNHPRDDCTRQQQSGLAPSQRAPSQIAASDEIPEKSWPSCGTRSPASSIRTESGLSLSKRSLRAPCSPLAPTGGTIPAKSSKSRKPGSRKGDPRAKGKVVEIPHCTLESYSRYLAHIRPFEIAPTPEELQYYAKRKEHTLKEPRGFIAWAATETGHTNDFKGTICWECFEYTGKFHPKRTRNDDAACRCESVTKTTLWKFSDTAKVGTLRFPIYEFEGTVEKHQVLANRTIVTVA</sequence>
<gene>
    <name evidence="2" type="ORF">FFLO_04165</name>
</gene>
<name>A0A8K0NPJ4_9TREE</name>
<feature type="region of interest" description="Disordered" evidence="1">
    <location>
        <begin position="239"/>
        <end position="341"/>
    </location>
</feature>
<organism evidence="2 3">
    <name type="scientific">Filobasidium floriforme</name>
    <dbReference type="NCBI Taxonomy" id="5210"/>
    <lineage>
        <taxon>Eukaryota</taxon>
        <taxon>Fungi</taxon>
        <taxon>Dikarya</taxon>
        <taxon>Basidiomycota</taxon>
        <taxon>Agaricomycotina</taxon>
        <taxon>Tremellomycetes</taxon>
        <taxon>Filobasidiales</taxon>
        <taxon>Filobasidiaceae</taxon>
        <taxon>Filobasidium</taxon>
    </lineage>
</organism>